<dbReference type="EMBL" id="FNHI01000033">
    <property type="protein sequence ID" value="SDN68055.1"/>
    <property type="molecule type" value="Genomic_DNA"/>
</dbReference>
<keyword evidence="2" id="KW-1185">Reference proteome</keyword>
<reference evidence="2" key="1">
    <citation type="submission" date="2016-10" db="EMBL/GenBank/DDBJ databases">
        <authorList>
            <person name="Varghese N."/>
            <person name="Submissions S."/>
        </authorList>
    </citation>
    <scope>NUCLEOTIDE SEQUENCE [LARGE SCALE GENOMIC DNA]</scope>
    <source>
        <strain evidence="2">CGMCC 4.7042</strain>
    </source>
</reference>
<organism evidence="1 2">
    <name type="scientific">Streptomyces wuyuanensis</name>
    <dbReference type="NCBI Taxonomy" id="1196353"/>
    <lineage>
        <taxon>Bacteria</taxon>
        <taxon>Bacillati</taxon>
        <taxon>Actinomycetota</taxon>
        <taxon>Actinomycetes</taxon>
        <taxon>Kitasatosporales</taxon>
        <taxon>Streptomycetaceae</taxon>
        <taxon>Streptomyces</taxon>
    </lineage>
</organism>
<dbReference type="AlphaFoldDB" id="A0A1H0DCY9"/>
<evidence type="ECO:0000313" key="1">
    <source>
        <dbReference type="EMBL" id="SDN68055.1"/>
    </source>
</evidence>
<name>A0A1H0DCY9_9ACTN</name>
<accession>A0A1H0DCY9</accession>
<gene>
    <name evidence="1" type="ORF">SAMN05444921_13336</name>
</gene>
<evidence type="ECO:0000313" key="2">
    <source>
        <dbReference type="Proteomes" id="UP000199063"/>
    </source>
</evidence>
<dbReference type="Proteomes" id="UP000199063">
    <property type="component" value="Unassembled WGS sequence"/>
</dbReference>
<sequence length="54" mass="5861">MRQVLRSSPRPRSARTVAEIGCGLLLVSQLSCRRSSRRVPGGEIVWAEADLAPA</sequence>
<proteinExistence type="predicted"/>
<protein>
    <submittedName>
        <fullName evidence="1">Uncharacterized protein</fullName>
    </submittedName>
</protein>